<name>A0ABT0B4H6_9SPHN</name>
<sequence>MRRSIIFLLPLLVLLAFTWMRSPRPAWGRHDLSIRMVPQAMPSKRILASYLGPFRFEGGWQLRSRNMRFYGYSSMVPQPDGRIWAFNDAGGYVRFSPPGTMPSTPQVAEITFTGSGQEKIYRDVEATVHDPATGRYWLGLEGGNQIVRLNARLAEDARVSPAAMAAWGDNTGPEAMARLPDGRFVVIRETPRSLWGDRLHEAVLFDGDPIKHRDGHKIMFDGPDNFSVVDMALLPDGRALILMRRLLWPLPMRFAGRIVIADTAQIRPGKVWHSTPLAALASVLPVDNFEAIGVVPGADGRITVWLMSDDNSMRILQRTLLWKLSVDPKRLPWPRR</sequence>
<evidence type="ECO:0000259" key="1">
    <source>
        <dbReference type="Pfam" id="PF13449"/>
    </source>
</evidence>
<evidence type="ECO:0000313" key="3">
    <source>
        <dbReference type="Proteomes" id="UP001162880"/>
    </source>
</evidence>
<dbReference type="Pfam" id="PF13449">
    <property type="entry name" value="Phytase-like"/>
    <property type="match status" value="1"/>
</dbReference>
<organism evidence="2 3">
    <name type="scientific">Novosphingobium album</name>
    <name type="common">ex Hu et al. 2023</name>
    <dbReference type="NCBI Taxonomy" id="2930093"/>
    <lineage>
        <taxon>Bacteria</taxon>
        <taxon>Pseudomonadati</taxon>
        <taxon>Pseudomonadota</taxon>
        <taxon>Alphaproteobacteria</taxon>
        <taxon>Sphingomonadales</taxon>
        <taxon>Sphingomonadaceae</taxon>
        <taxon>Novosphingobium</taxon>
    </lineage>
</organism>
<keyword evidence="3" id="KW-1185">Reference proteome</keyword>
<accession>A0ABT0B4H6</accession>
<protein>
    <submittedName>
        <fullName evidence="2">Esterase-like activity of phytase family protein</fullName>
    </submittedName>
</protein>
<feature type="domain" description="Phytase-like" evidence="1">
    <location>
        <begin position="68"/>
        <end position="311"/>
    </location>
</feature>
<dbReference type="RefSeq" id="WP_243995191.1">
    <property type="nucleotide sequence ID" value="NZ_JALHLE010000024.1"/>
</dbReference>
<reference evidence="2" key="1">
    <citation type="submission" date="2022-03" db="EMBL/GenBank/DDBJ databases">
        <title>Identification of a novel bacterium isolated from mangrove sediments.</title>
        <authorList>
            <person name="Pan X."/>
        </authorList>
    </citation>
    <scope>NUCLEOTIDE SEQUENCE</scope>
    <source>
        <strain evidence="2">B2580</strain>
    </source>
</reference>
<evidence type="ECO:0000313" key="2">
    <source>
        <dbReference type="EMBL" id="MCJ2179950.1"/>
    </source>
</evidence>
<proteinExistence type="predicted"/>
<dbReference type="InterPro" id="IPR027372">
    <property type="entry name" value="Phytase-like_dom"/>
</dbReference>
<dbReference type="Proteomes" id="UP001162880">
    <property type="component" value="Unassembled WGS sequence"/>
</dbReference>
<gene>
    <name evidence="2" type="ORF">MTR64_15370</name>
</gene>
<dbReference type="SUPFAM" id="SSF101898">
    <property type="entry name" value="NHL repeat"/>
    <property type="match status" value="1"/>
</dbReference>
<dbReference type="EMBL" id="JALHLE010000024">
    <property type="protein sequence ID" value="MCJ2179950.1"/>
    <property type="molecule type" value="Genomic_DNA"/>
</dbReference>
<comment type="caution">
    <text evidence="2">The sequence shown here is derived from an EMBL/GenBank/DDBJ whole genome shotgun (WGS) entry which is preliminary data.</text>
</comment>